<evidence type="ECO:0000313" key="3">
    <source>
        <dbReference type="Proteomes" id="UP000199408"/>
    </source>
</evidence>
<keyword evidence="3" id="KW-1185">Reference proteome</keyword>
<protein>
    <submittedName>
        <fullName evidence="2">Uncharacterized protein</fullName>
    </submittedName>
</protein>
<evidence type="ECO:0000313" key="2">
    <source>
        <dbReference type="EMBL" id="SCG39688.1"/>
    </source>
</evidence>
<gene>
    <name evidence="2" type="ORF">GA0070560_102444</name>
</gene>
<proteinExistence type="predicted"/>
<dbReference type="EMBL" id="FMDN01000002">
    <property type="protein sequence ID" value="SCG39688.1"/>
    <property type="molecule type" value="Genomic_DNA"/>
</dbReference>
<name>A0A1C5H126_9ACTN</name>
<reference evidence="3" key="1">
    <citation type="submission" date="2016-06" db="EMBL/GenBank/DDBJ databases">
        <authorList>
            <person name="Varghese N."/>
        </authorList>
    </citation>
    <scope>NUCLEOTIDE SEQUENCE [LARGE SCALE GENOMIC DNA]</scope>
    <source>
        <strain evidence="3">DSM 43171</strain>
    </source>
</reference>
<accession>A0A1C5H126</accession>
<dbReference type="RefSeq" id="WP_091291805.1">
    <property type="nucleotide sequence ID" value="NZ_FMDN01000002.1"/>
</dbReference>
<feature type="compositionally biased region" description="Basic and acidic residues" evidence="1">
    <location>
        <begin position="7"/>
        <end position="17"/>
    </location>
</feature>
<feature type="region of interest" description="Disordered" evidence="1">
    <location>
        <begin position="1"/>
        <end position="69"/>
    </location>
</feature>
<evidence type="ECO:0000256" key="1">
    <source>
        <dbReference type="SAM" id="MobiDB-lite"/>
    </source>
</evidence>
<dbReference type="Proteomes" id="UP000199408">
    <property type="component" value="Unassembled WGS sequence"/>
</dbReference>
<sequence length="101" mass="10916">MSSYRDPILHGDVHPSEEEMDPTGVGLEPEDAPSAAYPTTAPTPAPTPEPEPPAPGPKPAPRAGDRRAGRPAWMAMVDFMSATWWRRGRPDTAMPLTWCPA</sequence>
<organism evidence="2 3">
    <name type="scientific">Micromonospora halophytica</name>
    <dbReference type="NCBI Taxonomy" id="47864"/>
    <lineage>
        <taxon>Bacteria</taxon>
        <taxon>Bacillati</taxon>
        <taxon>Actinomycetota</taxon>
        <taxon>Actinomycetes</taxon>
        <taxon>Micromonosporales</taxon>
        <taxon>Micromonosporaceae</taxon>
        <taxon>Micromonospora</taxon>
    </lineage>
</organism>
<dbReference type="AlphaFoldDB" id="A0A1C5H126"/>
<feature type="compositionally biased region" description="Pro residues" evidence="1">
    <location>
        <begin position="41"/>
        <end position="60"/>
    </location>
</feature>
<dbReference type="STRING" id="47864.GA0070560_102444"/>
<dbReference type="OrthoDB" id="3404637at2"/>